<evidence type="ECO:0000256" key="1">
    <source>
        <dbReference type="ARBA" id="ARBA00001917"/>
    </source>
</evidence>
<dbReference type="SMART" id="SM00903">
    <property type="entry name" value="Flavin_Reduct"/>
    <property type="match status" value="1"/>
</dbReference>
<sequence>MAVSPSTARALQSLSLTWKRSPMSESSARRAQEYPAVTGRDIAALQDPRPMIIIGACGPNGETCFATVIWVTPLSHNPPLIAFALRAKSRTMQLIQQSRACSITALPATEKAVELAEYCGTTSGNIVDKASQVPHFIATAENGSPVPVPELAYAWEVCGVNDIQQAGDHLLVICSVEKAHIDCKRDKKGRLIPHDMLLCVQHGTYATDRVL</sequence>
<dbReference type="PANTHER" id="PTHR43567">
    <property type="entry name" value="FLAVOREDOXIN-RELATED-RELATED"/>
    <property type="match status" value="1"/>
</dbReference>
<accession>A0A6N6NNT4</accession>
<keyword evidence="2" id="KW-0285">Flavoprotein</keyword>
<dbReference type="SUPFAM" id="SSF50475">
    <property type="entry name" value="FMN-binding split barrel"/>
    <property type="match status" value="1"/>
</dbReference>
<dbReference type="InterPro" id="IPR012349">
    <property type="entry name" value="Split_barrel_FMN-bd"/>
</dbReference>
<reference evidence="5 6" key="1">
    <citation type="submission" date="2019-09" db="EMBL/GenBank/DDBJ databases">
        <title>Whole genome shotgun sequencing (WGS) of Ellagibacter isourolithinifaciens DSM 104140(T) and Adlercreutzia muris DSM 29508(T).</title>
        <authorList>
            <person name="Stoll D.A."/>
            <person name="Danylec N."/>
            <person name="Huch M."/>
        </authorList>
    </citation>
    <scope>NUCLEOTIDE SEQUENCE [LARGE SCALE GENOMIC DNA]</scope>
    <source>
        <strain evidence="5 6">DSM 104140</strain>
    </source>
</reference>
<dbReference type="Proteomes" id="UP000468668">
    <property type="component" value="Unassembled WGS sequence"/>
</dbReference>
<dbReference type="InterPro" id="IPR002563">
    <property type="entry name" value="Flavin_Rdtase-like_dom"/>
</dbReference>
<comment type="similarity">
    <text evidence="3">Belongs to the flavoredoxin family.</text>
</comment>
<dbReference type="OrthoDB" id="9792858at2"/>
<evidence type="ECO:0000259" key="4">
    <source>
        <dbReference type="SMART" id="SM00903"/>
    </source>
</evidence>
<keyword evidence="6" id="KW-1185">Reference proteome</keyword>
<comment type="caution">
    <text evidence="5">The sequence shown here is derived from an EMBL/GenBank/DDBJ whole genome shotgun (WGS) entry which is preliminary data.</text>
</comment>
<evidence type="ECO:0000256" key="2">
    <source>
        <dbReference type="ARBA" id="ARBA00022630"/>
    </source>
</evidence>
<dbReference type="GO" id="GO:0010181">
    <property type="term" value="F:FMN binding"/>
    <property type="evidence" value="ECO:0007669"/>
    <property type="project" value="InterPro"/>
</dbReference>
<comment type="cofactor">
    <cofactor evidence="1">
        <name>FMN</name>
        <dbReference type="ChEBI" id="CHEBI:58210"/>
    </cofactor>
</comment>
<feature type="domain" description="Flavin reductase like" evidence="4">
    <location>
        <begin position="44"/>
        <end position="191"/>
    </location>
</feature>
<dbReference type="InterPro" id="IPR052174">
    <property type="entry name" value="Flavoredoxin"/>
</dbReference>
<name>A0A6N6NNT4_9ACTN</name>
<dbReference type="EMBL" id="WAJR01000002">
    <property type="protein sequence ID" value="KAB1642456.1"/>
    <property type="molecule type" value="Genomic_DNA"/>
</dbReference>
<proteinExistence type="inferred from homology"/>
<evidence type="ECO:0000256" key="3">
    <source>
        <dbReference type="ARBA" id="ARBA00038054"/>
    </source>
</evidence>
<dbReference type="Gene3D" id="2.30.110.10">
    <property type="entry name" value="Electron Transport, Fmn-binding Protein, Chain A"/>
    <property type="match status" value="1"/>
</dbReference>
<evidence type="ECO:0000313" key="5">
    <source>
        <dbReference type="EMBL" id="KAB1642456.1"/>
    </source>
</evidence>
<organism evidence="5 6">
    <name type="scientific">Ellagibacter isourolithinifaciens</name>
    <dbReference type="NCBI Taxonomy" id="2137581"/>
    <lineage>
        <taxon>Bacteria</taxon>
        <taxon>Bacillati</taxon>
        <taxon>Actinomycetota</taxon>
        <taxon>Coriobacteriia</taxon>
        <taxon>Eggerthellales</taxon>
        <taxon>Eggerthellaceae</taxon>
        <taxon>Ellagibacter</taxon>
    </lineage>
</organism>
<gene>
    <name evidence="5" type="ORF">F8C90_01745</name>
</gene>
<protein>
    <submittedName>
        <fullName evidence="5">Flavin reductase family protein</fullName>
    </submittedName>
</protein>
<dbReference type="AlphaFoldDB" id="A0A6N6NNT4"/>
<dbReference type="Pfam" id="PF01613">
    <property type="entry name" value="Flavin_Reduct"/>
    <property type="match status" value="1"/>
</dbReference>
<dbReference type="GO" id="GO:0016646">
    <property type="term" value="F:oxidoreductase activity, acting on the CH-NH group of donors, NAD or NADP as acceptor"/>
    <property type="evidence" value="ECO:0007669"/>
    <property type="project" value="UniProtKB-ARBA"/>
</dbReference>
<dbReference type="PANTHER" id="PTHR43567:SF1">
    <property type="entry name" value="FLAVOREDOXIN"/>
    <property type="match status" value="1"/>
</dbReference>
<evidence type="ECO:0000313" key="6">
    <source>
        <dbReference type="Proteomes" id="UP000468668"/>
    </source>
</evidence>